<dbReference type="Proteomes" id="UP000315369">
    <property type="component" value="Unassembled WGS sequence"/>
</dbReference>
<dbReference type="RefSeq" id="WP_141644944.1">
    <property type="nucleotide sequence ID" value="NZ_VIFM01000103.1"/>
</dbReference>
<dbReference type="AlphaFoldDB" id="A0A540WWG3"/>
<keyword evidence="3 5" id="KW-0732">Signal</keyword>
<proteinExistence type="inferred from homology"/>
<dbReference type="EMBL" id="VIFM01000103">
    <property type="protein sequence ID" value="TQF13351.1"/>
    <property type="molecule type" value="Genomic_DNA"/>
</dbReference>
<dbReference type="PANTHER" id="PTHR42953">
    <property type="entry name" value="HIGH-AFFINITY ZINC UPTAKE SYSTEM PROTEIN ZNUA-RELATED"/>
    <property type="match status" value="1"/>
</dbReference>
<dbReference type="SUPFAM" id="SSF53807">
    <property type="entry name" value="Helical backbone' metal receptor"/>
    <property type="match status" value="1"/>
</dbReference>
<reference evidence="6 7" key="1">
    <citation type="submission" date="2019-06" db="EMBL/GenBank/DDBJ databases">
        <authorList>
            <person name="Livingstone P."/>
            <person name="Whitworth D."/>
        </authorList>
    </citation>
    <scope>NUCLEOTIDE SEQUENCE [LARGE SCALE GENOMIC DNA]</scope>
    <source>
        <strain evidence="6 7">AM401</strain>
    </source>
</reference>
<evidence type="ECO:0000256" key="3">
    <source>
        <dbReference type="ARBA" id="ARBA00022729"/>
    </source>
</evidence>
<accession>A0A540WWG3</accession>
<keyword evidence="2 4" id="KW-0813">Transport</keyword>
<comment type="similarity">
    <text evidence="1 4">Belongs to the bacterial solute-binding protein 9 family.</text>
</comment>
<dbReference type="InterPro" id="IPR050492">
    <property type="entry name" value="Bact_metal-bind_prot9"/>
</dbReference>
<feature type="chain" id="PRO_5022047491" evidence="5">
    <location>
        <begin position="25"/>
        <end position="308"/>
    </location>
</feature>
<dbReference type="InterPro" id="IPR006127">
    <property type="entry name" value="ZnuA-like"/>
</dbReference>
<keyword evidence="7" id="KW-1185">Reference proteome</keyword>
<protein>
    <submittedName>
        <fullName evidence="6">Zinc ABC transporter substrate-binding protein</fullName>
    </submittedName>
</protein>
<dbReference type="InterPro" id="IPR006128">
    <property type="entry name" value="Lipoprotein_PsaA-like"/>
</dbReference>
<dbReference type="OrthoDB" id="9810636at2"/>
<dbReference type="GO" id="GO:0030001">
    <property type="term" value="P:metal ion transport"/>
    <property type="evidence" value="ECO:0007669"/>
    <property type="project" value="InterPro"/>
</dbReference>
<dbReference type="GO" id="GO:0046872">
    <property type="term" value="F:metal ion binding"/>
    <property type="evidence" value="ECO:0007669"/>
    <property type="project" value="InterPro"/>
</dbReference>
<name>A0A540WWG3_9BACT</name>
<evidence type="ECO:0000313" key="6">
    <source>
        <dbReference type="EMBL" id="TQF13351.1"/>
    </source>
</evidence>
<dbReference type="GO" id="GO:0007155">
    <property type="term" value="P:cell adhesion"/>
    <property type="evidence" value="ECO:0007669"/>
    <property type="project" value="InterPro"/>
</dbReference>
<evidence type="ECO:0000256" key="4">
    <source>
        <dbReference type="RuleBase" id="RU003512"/>
    </source>
</evidence>
<comment type="caution">
    <text evidence="6">The sequence shown here is derived from an EMBL/GenBank/DDBJ whole genome shotgun (WGS) entry which is preliminary data.</text>
</comment>
<evidence type="ECO:0000256" key="2">
    <source>
        <dbReference type="ARBA" id="ARBA00022448"/>
    </source>
</evidence>
<evidence type="ECO:0000256" key="5">
    <source>
        <dbReference type="SAM" id="SignalP"/>
    </source>
</evidence>
<evidence type="ECO:0000313" key="7">
    <source>
        <dbReference type="Proteomes" id="UP000315369"/>
    </source>
</evidence>
<dbReference type="Gene3D" id="3.40.50.1980">
    <property type="entry name" value="Nitrogenase molybdenum iron protein domain"/>
    <property type="match status" value="2"/>
</dbReference>
<evidence type="ECO:0000256" key="1">
    <source>
        <dbReference type="ARBA" id="ARBA00011028"/>
    </source>
</evidence>
<gene>
    <name evidence="6" type="ORF">FJV41_24405</name>
</gene>
<dbReference type="PRINTS" id="PR00691">
    <property type="entry name" value="ADHESINB"/>
</dbReference>
<dbReference type="PANTHER" id="PTHR42953:SF2">
    <property type="entry name" value="ADHESION PROTEIN"/>
    <property type="match status" value="1"/>
</dbReference>
<organism evidence="6 7">
    <name type="scientific">Myxococcus llanfairpwllgwyngyllgogerychwyrndrobwllllantysiliogogogochensis</name>
    <dbReference type="NCBI Taxonomy" id="2590453"/>
    <lineage>
        <taxon>Bacteria</taxon>
        <taxon>Pseudomonadati</taxon>
        <taxon>Myxococcota</taxon>
        <taxon>Myxococcia</taxon>
        <taxon>Myxococcales</taxon>
        <taxon>Cystobacterineae</taxon>
        <taxon>Myxococcaceae</taxon>
        <taxon>Myxococcus</taxon>
    </lineage>
</organism>
<sequence length="308" mass="32929">MRHFRFVAALCAALCLFAAAPARAAVNVVTTLPDLAALTKAVGGDLVQVQSMALGSQDPHRVDAKPSLALALRNADLLISVGLDLEIGWLPNLQTGSRNPRIQVGNPGFLNASQFVRLLEVPATKVDRSEGDVHPGGNPHYLYDPRQGAAVARGIAERLAQLDAKNAATYRANAAKLTAELDAARVGWEKRLAGLRGAPIVAFHRTTPYLADWLGFEPIAFLEPKPGIPPNPSHVAGVLVLARQRKARMVLIESYYNDREAKMVAGMIPAPVVVLHGGTDFRSGETYVQHINELVGNLEKALTPGKGG</sequence>
<dbReference type="InterPro" id="IPR006129">
    <property type="entry name" value="AdhesinB"/>
</dbReference>
<dbReference type="Pfam" id="PF01297">
    <property type="entry name" value="ZnuA"/>
    <property type="match status" value="1"/>
</dbReference>
<dbReference type="PRINTS" id="PR00690">
    <property type="entry name" value="ADHESNFAMILY"/>
</dbReference>
<feature type="signal peptide" evidence="5">
    <location>
        <begin position="1"/>
        <end position="24"/>
    </location>
</feature>